<dbReference type="InterPro" id="IPR043504">
    <property type="entry name" value="Peptidase_S1_PA_chymotrypsin"/>
</dbReference>
<evidence type="ECO:0000259" key="3">
    <source>
        <dbReference type="PROSITE" id="PS50240"/>
    </source>
</evidence>
<dbReference type="InterPro" id="IPR009003">
    <property type="entry name" value="Peptidase_S1_PA"/>
</dbReference>
<comment type="caution">
    <text evidence="4">The sequence shown here is derived from an EMBL/GenBank/DDBJ whole genome shotgun (WGS) entry which is preliminary data.</text>
</comment>
<dbReference type="PANTHER" id="PTHR24250">
    <property type="entry name" value="CHYMOTRYPSIN-RELATED"/>
    <property type="match status" value="1"/>
</dbReference>
<feature type="region of interest" description="Disordered" evidence="2">
    <location>
        <begin position="1"/>
        <end position="23"/>
    </location>
</feature>
<dbReference type="Proteomes" id="UP000700334">
    <property type="component" value="Unassembled WGS sequence"/>
</dbReference>
<evidence type="ECO:0000256" key="2">
    <source>
        <dbReference type="SAM" id="MobiDB-lite"/>
    </source>
</evidence>
<organism evidence="4 5">
    <name type="scientific">Galemys pyrenaicus</name>
    <name type="common">Iberian desman</name>
    <name type="synonym">Pyrenean desman</name>
    <dbReference type="NCBI Taxonomy" id="202257"/>
    <lineage>
        <taxon>Eukaryota</taxon>
        <taxon>Metazoa</taxon>
        <taxon>Chordata</taxon>
        <taxon>Craniata</taxon>
        <taxon>Vertebrata</taxon>
        <taxon>Euteleostomi</taxon>
        <taxon>Mammalia</taxon>
        <taxon>Eutheria</taxon>
        <taxon>Laurasiatheria</taxon>
        <taxon>Eulipotyphla</taxon>
        <taxon>Talpidae</taxon>
        <taxon>Galemys</taxon>
    </lineage>
</organism>
<reference evidence="4" key="1">
    <citation type="journal article" date="2021" name="Evol. Appl.">
        <title>The genome of the Pyrenean desman and the effects of bottlenecks and inbreeding on the genomic landscape of an endangered species.</title>
        <authorList>
            <person name="Escoda L."/>
            <person name="Castresana J."/>
        </authorList>
    </citation>
    <scope>NUCLEOTIDE SEQUENCE</scope>
    <source>
        <strain evidence="4">IBE-C5619</strain>
    </source>
</reference>
<dbReference type="EMBL" id="JAGFMF010010255">
    <property type="protein sequence ID" value="KAG8525076.1"/>
    <property type="molecule type" value="Genomic_DNA"/>
</dbReference>
<dbReference type="OrthoDB" id="546450at2759"/>
<feature type="non-terminal residue" evidence="4">
    <location>
        <position position="1"/>
    </location>
</feature>
<dbReference type="PROSITE" id="PS50240">
    <property type="entry name" value="TRYPSIN_DOM"/>
    <property type="match status" value="1"/>
</dbReference>
<dbReference type="FunFam" id="2.40.10.10:FF:000181">
    <property type="entry name" value="Chymotrypsinogen A"/>
    <property type="match status" value="1"/>
</dbReference>
<proteinExistence type="predicted"/>
<dbReference type="SUPFAM" id="SSF50494">
    <property type="entry name" value="Trypsin-like serine proteases"/>
    <property type="match status" value="1"/>
</dbReference>
<evidence type="ECO:0000256" key="1">
    <source>
        <dbReference type="ARBA" id="ARBA00023157"/>
    </source>
</evidence>
<dbReference type="SMART" id="SM00020">
    <property type="entry name" value="Tryp_SPc"/>
    <property type="match status" value="1"/>
</dbReference>
<dbReference type="InterPro" id="IPR018114">
    <property type="entry name" value="TRYPSIN_HIS"/>
</dbReference>
<dbReference type="PANTHER" id="PTHR24250:SF50">
    <property type="entry name" value="PEPTIDASE S1 DOMAIN-CONTAINING PROTEIN"/>
    <property type="match status" value="1"/>
</dbReference>
<dbReference type="InterPro" id="IPR001254">
    <property type="entry name" value="Trypsin_dom"/>
</dbReference>
<protein>
    <submittedName>
        <fullName evidence="4">Chymotrypsinogen B</fullName>
    </submittedName>
</protein>
<dbReference type="GO" id="GO:0006508">
    <property type="term" value="P:proteolysis"/>
    <property type="evidence" value="ECO:0007669"/>
    <property type="project" value="InterPro"/>
</dbReference>
<name>A0A8J6AVG0_GALPY</name>
<dbReference type="PROSITE" id="PS00134">
    <property type="entry name" value="TRYPSIN_HIS"/>
    <property type="match status" value="1"/>
</dbReference>
<dbReference type="GO" id="GO:0004252">
    <property type="term" value="F:serine-type endopeptidase activity"/>
    <property type="evidence" value="ECO:0007669"/>
    <property type="project" value="InterPro"/>
</dbReference>
<evidence type="ECO:0000313" key="4">
    <source>
        <dbReference type="EMBL" id="KAG8525076.1"/>
    </source>
</evidence>
<dbReference type="PRINTS" id="PR00722">
    <property type="entry name" value="CHYMOTRYPSIN"/>
</dbReference>
<gene>
    <name evidence="4" type="ORF">J0S82_015881</name>
</gene>
<dbReference type="Pfam" id="PF00089">
    <property type="entry name" value="Trypsin"/>
    <property type="match status" value="1"/>
</dbReference>
<feature type="domain" description="Peptidase S1" evidence="3">
    <location>
        <begin position="16"/>
        <end position="192"/>
    </location>
</feature>
<keyword evidence="5" id="KW-1185">Reference proteome</keyword>
<feature type="non-terminal residue" evidence="4">
    <location>
        <position position="192"/>
    </location>
</feature>
<dbReference type="Gene3D" id="2.40.10.10">
    <property type="entry name" value="Trypsin-like serine proteases"/>
    <property type="match status" value="1"/>
</dbReference>
<keyword evidence="1" id="KW-1015">Disulfide bond</keyword>
<evidence type="ECO:0000313" key="5">
    <source>
        <dbReference type="Proteomes" id="UP000700334"/>
    </source>
</evidence>
<dbReference type="InterPro" id="IPR001314">
    <property type="entry name" value="Peptidase_S1A"/>
</dbReference>
<dbReference type="AlphaFoldDB" id="A0A8J6AVG0"/>
<accession>A0A8J6AVG0</accession>
<sequence length="192" mass="20742">SGAPAGDPELSVTPRIINETDPPPGSSPWLVALMTSTSIQLCWGSLFNRNWVLTAAHCNVTTSDLVVAGLYERPAGRKGIQVLKIAQVFVYPQVSWSVVDNDVALVRLASPANFSKDVSPAVLPAAPGRFRTGRQCVTAGWGLTHPNVTQRPKELQHATVPLLTNRECRKSWGRIITDDKLCVGVDGASCWE</sequence>
<dbReference type="CDD" id="cd00190">
    <property type="entry name" value="Tryp_SPc"/>
    <property type="match status" value="1"/>
</dbReference>